<comment type="caution">
    <text evidence="1">The sequence shown here is derived from an EMBL/GenBank/DDBJ whole genome shotgun (WGS) entry which is preliminary data.</text>
</comment>
<proteinExistence type="predicted"/>
<accession>A0A917HZ77</accession>
<protein>
    <recommendedName>
        <fullName evidence="3">ASCH domain-containing protein</fullName>
    </recommendedName>
</protein>
<reference evidence="1" key="1">
    <citation type="journal article" date="2014" name="Int. J. Syst. Evol. Microbiol.">
        <title>Complete genome sequence of Corynebacterium casei LMG S-19264T (=DSM 44701T), isolated from a smear-ripened cheese.</title>
        <authorList>
            <consortium name="US DOE Joint Genome Institute (JGI-PGF)"/>
            <person name="Walter F."/>
            <person name="Albersmeier A."/>
            <person name="Kalinowski J."/>
            <person name="Ruckert C."/>
        </authorList>
    </citation>
    <scope>NUCLEOTIDE SEQUENCE</scope>
    <source>
        <strain evidence="1">CGMCC 1.12195</strain>
    </source>
</reference>
<evidence type="ECO:0008006" key="3">
    <source>
        <dbReference type="Google" id="ProtNLM"/>
    </source>
</evidence>
<dbReference type="AlphaFoldDB" id="A0A917HZ77"/>
<evidence type="ECO:0000313" key="2">
    <source>
        <dbReference type="Proteomes" id="UP000660862"/>
    </source>
</evidence>
<keyword evidence="2" id="KW-1185">Reference proteome</keyword>
<sequence length="195" mass="22203">MLFKNIHLQGIKSGKISLAFRKWQKTALQNGSHIHTAIGLVKINAIEIVDESTITKSDAIKAGFADKKQLLNSLSQHNTGKIFKISISYYAEDPRVKLRERTTLTDEQFSALKQKMERLDNYSKKGYWTKKVLFSIKENPHLHAIGIAKLTGFEKEWLKLNIRKLKNLGLTISHDVGYELSPFGKLVVKKLQIEA</sequence>
<reference evidence="1" key="2">
    <citation type="submission" date="2020-09" db="EMBL/GenBank/DDBJ databases">
        <authorList>
            <person name="Sun Q."/>
            <person name="Zhou Y."/>
        </authorList>
    </citation>
    <scope>NUCLEOTIDE SEQUENCE</scope>
    <source>
        <strain evidence="1">CGMCC 1.12195</strain>
    </source>
</reference>
<dbReference type="EMBL" id="BMER01000004">
    <property type="protein sequence ID" value="GGG97364.1"/>
    <property type="molecule type" value="Genomic_DNA"/>
</dbReference>
<dbReference type="Proteomes" id="UP000660862">
    <property type="component" value="Unassembled WGS sequence"/>
</dbReference>
<gene>
    <name evidence="1" type="ORF">GCM10007415_35910</name>
</gene>
<evidence type="ECO:0000313" key="1">
    <source>
        <dbReference type="EMBL" id="GGG97364.1"/>
    </source>
</evidence>
<name>A0A917HZ77_9SPHI</name>
<organism evidence="1 2">
    <name type="scientific">Parapedobacter pyrenivorans</name>
    <dbReference type="NCBI Taxonomy" id="1305674"/>
    <lineage>
        <taxon>Bacteria</taxon>
        <taxon>Pseudomonadati</taxon>
        <taxon>Bacteroidota</taxon>
        <taxon>Sphingobacteriia</taxon>
        <taxon>Sphingobacteriales</taxon>
        <taxon>Sphingobacteriaceae</taxon>
        <taxon>Parapedobacter</taxon>
    </lineage>
</organism>